<feature type="signal peptide" evidence="1">
    <location>
        <begin position="1"/>
        <end position="19"/>
    </location>
</feature>
<sequence>MMRLLSAFLLAALPAASMAAAPIFNLQSQDFTDNAFLAKKFAGNNKSSAACTGDNVSPALSWSNAPQGTQSFALLVTDPVGGKGLGVTHLVAYNIPAATTGFAQGELTQGKGYTGGKNSPGTQAWYGPCPPVGSGMHHYNFVAIATDLPPEQLKAGLTHDELVKQLKGHALGAASLVARFSNDTQE</sequence>
<keyword evidence="3" id="KW-1185">Reference proteome</keyword>
<dbReference type="AlphaFoldDB" id="A0A1V9D9P8"/>
<dbReference type="CDD" id="cd00865">
    <property type="entry name" value="PEBP_bact_arch"/>
    <property type="match status" value="1"/>
</dbReference>
<dbReference type="InterPro" id="IPR036610">
    <property type="entry name" value="PEBP-like_sf"/>
</dbReference>
<feature type="chain" id="PRO_5012122073" evidence="1">
    <location>
        <begin position="20"/>
        <end position="186"/>
    </location>
</feature>
<gene>
    <name evidence="2" type="ORF">B2J69_20385</name>
</gene>
<dbReference type="NCBIfam" id="TIGR00481">
    <property type="entry name" value="YbhB/YbcL family Raf kinase inhibitor-like protein"/>
    <property type="match status" value="1"/>
</dbReference>
<dbReference type="OrthoDB" id="9797506at2"/>
<evidence type="ECO:0000313" key="2">
    <source>
        <dbReference type="EMBL" id="OQP30601.1"/>
    </source>
</evidence>
<reference evidence="2 3" key="1">
    <citation type="submission" date="2017-02" db="EMBL/GenBank/DDBJ databases">
        <title>Whole genome shotgun sequence of Pantoea agglomerans strain AS1 isolated from a cycad, Zamia floridana in Central Florida, USA.</title>
        <authorList>
            <person name="Lata P."/>
            <person name="Govindarajan S."/>
            <person name="Qi F."/>
            <person name="Li J.-L."/>
            <person name="Maurya S.K."/>
            <person name="Sahoo M.K."/>
        </authorList>
    </citation>
    <scope>NUCLEOTIDE SEQUENCE [LARGE SCALE GENOMIC DNA]</scope>
    <source>
        <strain evidence="2 3">AS1</strain>
    </source>
</reference>
<dbReference type="InterPro" id="IPR008914">
    <property type="entry name" value="PEBP"/>
</dbReference>
<dbReference type="SUPFAM" id="SSF49777">
    <property type="entry name" value="PEBP-like"/>
    <property type="match status" value="1"/>
</dbReference>
<dbReference type="Pfam" id="PF01161">
    <property type="entry name" value="PBP"/>
    <property type="match status" value="1"/>
</dbReference>
<dbReference type="EMBL" id="MWUE01000033">
    <property type="protein sequence ID" value="OQP30601.1"/>
    <property type="molecule type" value="Genomic_DNA"/>
</dbReference>
<protein>
    <submittedName>
        <fullName evidence="2">Phosphatidylethanolamine-binding protein</fullName>
    </submittedName>
</protein>
<keyword evidence="1" id="KW-0732">Signal</keyword>
<evidence type="ECO:0000313" key="3">
    <source>
        <dbReference type="Proteomes" id="UP000192769"/>
    </source>
</evidence>
<dbReference type="PANTHER" id="PTHR30289:SF1">
    <property type="entry name" value="PEBP (PHOSPHATIDYLETHANOLAMINE-BINDING PROTEIN) FAMILY PROTEIN"/>
    <property type="match status" value="1"/>
</dbReference>
<name>A0A1V9D9P8_9GAMM</name>
<dbReference type="Gene3D" id="3.90.280.10">
    <property type="entry name" value="PEBP-like"/>
    <property type="match status" value="1"/>
</dbReference>
<dbReference type="Proteomes" id="UP000192769">
    <property type="component" value="Unassembled WGS sequence"/>
</dbReference>
<dbReference type="PANTHER" id="PTHR30289">
    <property type="entry name" value="UNCHARACTERIZED PROTEIN YBCL-RELATED"/>
    <property type="match status" value="1"/>
</dbReference>
<organism evidence="2 3">
    <name type="scientific">Pantoea latae</name>
    <dbReference type="NCBI Taxonomy" id="1964541"/>
    <lineage>
        <taxon>Bacteria</taxon>
        <taxon>Pseudomonadati</taxon>
        <taxon>Pseudomonadota</taxon>
        <taxon>Gammaproteobacteria</taxon>
        <taxon>Enterobacterales</taxon>
        <taxon>Erwiniaceae</taxon>
        <taxon>Pantoea</taxon>
    </lineage>
</organism>
<proteinExistence type="predicted"/>
<evidence type="ECO:0000256" key="1">
    <source>
        <dbReference type="SAM" id="SignalP"/>
    </source>
</evidence>
<comment type="caution">
    <text evidence="2">The sequence shown here is derived from an EMBL/GenBank/DDBJ whole genome shotgun (WGS) entry which is preliminary data.</text>
</comment>
<accession>A0A1V9D9P8</accession>
<dbReference type="InterPro" id="IPR005247">
    <property type="entry name" value="YbhB_YbcL/LppC-like"/>
</dbReference>